<keyword evidence="2" id="KW-1185">Reference proteome</keyword>
<name>A0ABQ3V8W6_9CHLR</name>
<evidence type="ECO:0000313" key="1">
    <source>
        <dbReference type="EMBL" id="GHO82572.1"/>
    </source>
</evidence>
<accession>A0ABQ3V8W6</accession>
<organism evidence="1 2">
    <name type="scientific">Dictyobacter formicarum</name>
    <dbReference type="NCBI Taxonomy" id="2778368"/>
    <lineage>
        <taxon>Bacteria</taxon>
        <taxon>Bacillati</taxon>
        <taxon>Chloroflexota</taxon>
        <taxon>Ktedonobacteria</taxon>
        <taxon>Ktedonobacterales</taxon>
        <taxon>Dictyobacteraceae</taxon>
        <taxon>Dictyobacter</taxon>
    </lineage>
</organism>
<sequence length="55" mass="6423">MRNLSQQRQHEQMDEAQIQLALEATHVGAWELDPRTGQLVWVLSTCSREFNILMI</sequence>
<gene>
    <name evidence="1" type="ORF">KSZ_05780</name>
</gene>
<evidence type="ECO:0000313" key="2">
    <source>
        <dbReference type="Proteomes" id="UP000635565"/>
    </source>
</evidence>
<comment type="caution">
    <text evidence="1">The sequence shown here is derived from an EMBL/GenBank/DDBJ whole genome shotgun (WGS) entry which is preliminary data.</text>
</comment>
<reference evidence="1 2" key="1">
    <citation type="journal article" date="2021" name="Int. J. Syst. Evol. Microbiol.">
        <title>Reticulibacter mediterranei gen. nov., sp. nov., within the new family Reticulibacteraceae fam. nov., and Ktedonospora formicarum gen. nov., sp. nov., Ktedonobacter robiniae sp. nov., Dictyobacter formicarum sp. nov. and Dictyobacter arantiisoli sp. nov., belonging to the class Ktedonobacteria.</title>
        <authorList>
            <person name="Yabe S."/>
            <person name="Zheng Y."/>
            <person name="Wang C.M."/>
            <person name="Sakai Y."/>
            <person name="Abe K."/>
            <person name="Yokota A."/>
            <person name="Donadio S."/>
            <person name="Cavaletti L."/>
            <person name="Monciardini P."/>
        </authorList>
    </citation>
    <scope>NUCLEOTIDE SEQUENCE [LARGE SCALE GENOMIC DNA]</scope>
    <source>
        <strain evidence="1 2">SOSP1-9</strain>
    </source>
</reference>
<protein>
    <submittedName>
        <fullName evidence="1">Uncharacterized protein</fullName>
    </submittedName>
</protein>
<dbReference type="Proteomes" id="UP000635565">
    <property type="component" value="Unassembled WGS sequence"/>
</dbReference>
<dbReference type="EMBL" id="BNJJ01000002">
    <property type="protein sequence ID" value="GHO82572.1"/>
    <property type="molecule type" value="Genomic_DNA"/>
</dbReference>
<dbReference type="Gene3D" id="3.30.450.20">
    <property type="entry name" value="PAS domain"/>
    <property type="match status" value="1"/>
</dbReference>
<proteinExistence type="predicted"/>